<dbReference type="RefSeq" id="WP_150086187.1">
    <property type="nucleotide sequence ID" value="NZ_VWSF01000001.1"/>
</dbReference>
<dbReference type="NCBIfam" id="NF007757">
    <property type="entry name" value="PRK10438.1"/>
    <property type="match status" value="1"/>
</dbReference>
<proteinExistence type="inferred from homology"/>
<sequence>MHDLSVTLVQTSLHWHDAAANREMLAQKLVGLTEPTDLIVLPEMFTTGFSMEASLLAEKTDGTTLNWLQEQAAKYNAVITGSLIIEENGKYFNRLIWMRPNGSFEHYDKRHLFRMADEHQVYTAGTSRLLVTLKEWRICPLVCYDLRFPVWSRNTGPDYDLLLYVANWPAKRNLAWKTLLPARAIENLAYVVGVNRVGEDSKGIIYSGDSAAYGPTGEVIWQQHETEAIQTIKLSQATLQAYRQAFPAYLDADAFSLNNLPD</sequence>
<dbReference type="InterPro" id="IPR003010">
    <property type="entry name" value="C-N_Hydrolase"/>
</dbReference>
<dbReference type="CDD" id="cd07575">
    <property type="entry name" value="Xc-1258_like"/>
    <property type="match status" value="1"/>
</dbReference>
<dbReference type="InterPro" id="IPR036526">
    <property type="entry name" value="C-N_Hydrolase_sf"/>
</dbReference>
<evidence type="ECO:0000256" key="3">
    <source>
        <dbReference type="ARBA" id="ARBA00039118"/>
    </source>
</evidence>
<organism evidence="7 8">
    <name type="scientific">Adhaeribacter rhizoryzae</name>
    <dbReference type="NCBI Taxonomy" id="2607907"/>
    <lineage>
        <taxon>Bacteria</taxon>
        <taxon>Pseudomonadati</taxon>
        <taxon>Bacteroidota</taxon>
        <taxon>Cytophagia</taxon>
        <taxon>Cytophagales</taxon>
        <taxon>Hymenobacteraceae</taxon>
        <taxon>Adhaeribacter</taxon>
    </lineage>
</organism>
<gene>
    <name evidence="7" type="ORF">F0145_00940</name>
</gene>
<reference evidence="7 8" key="1">
    <citation type="submission" date="2019-09" db="EMBL/GenBank/DDBJ databases">
        <title>Genome sequence and assembly of Adhaeribacter sp.</title>
        <authorList>
            <person name="Chhetri G."/>
        </authorList>
    </citation>
    <scope>NUCLEOTIDE SEQUENCE [LARGE SCALE GENOMIC DNA]</scope>
    <source>
        <strain evidence="7 8">DK36</strain>
    </source>
</reference>
<dbReference type="GO" id="GO:0106008">
    <property type="term" value="F:2-oxoglutaramate amidase activity"/>
    <property type="evidence" value="ECO:0007669"/>
    <property type="project" value="TreeGrafter"/>
</dbReference>
<dbReference type="Gene3D" id="3.60.110.10">
    <property type="entry name" value="Carbon-nitrogen hydrolase"/>
    <property type="match status" value="1"/>
</dbReference>
<evidence type="ECO:0000256" key="4">
    <source>
        <dbReference type="ARBA" id="ARBA00052904"/>
    </source>
</evidence>
<feature type="domain" description="CN hydrolase" evidence="6">
    <location>
        <begin position="4"/>
        <end position="236"/>
    </location>
</feature>
<dbReference type="PANTHER" id="PTHR47799:SF1">
    <property type="entry name" value="OMEGA-AMIDASE YAFV"/>
    <property type="match status" value="1"/>
</dbReference>
<accession>A0A5M6DNS5</accession>
<dbReference type="AlphaFoldDB" id="A0A5M6DNS5"/>
<dbReference type="GO" id="GO:0050152">
    <property type="term" value="F:omega-amidase activity"/>
    <property type="evidence" value="ECO:0007669"/>
    <property type="project" value="UniProtKB-EC"/>
</dbReference>
<dbReference type="SUPFAM" id="SSF56317">
    <property type="entry name" value="Carbon-nitrogen hydrolase"/>
    <property type="match status" value="1"/>
</dbReference>
<evidence type="ECO:0000313" key="7">
    <source>
        <dbReference type="EMBL" id="KAA5549191.1"/>
    </source>
</evidence>
<dbReference type="PROSITE" id="PS50263">
    <property type="entry name" value="CN_HYDROLASE"/>
    <property type="match status" value="1"/>
</dbReference>
<keyword evidence="8" id="KW-1185">Reference proteome</keyword>
<evidence type="ECO:0000313" key="8">
    <source>
        <dbReference type="Proteomes" id="UP000323426"/>
    </source>
</evidence>
<dbReference type="Proteomes" id="UP000323426">
    <property type="component" value="Unassembled WGS sequence"/>
</dbReference>
<dbReference type="EMBL" id="VWSF01000001">
    <property type="protein sequence ID" value="KAA5549191.1"/>
    <property type="molecule type" value="Genomic_DNA"/>
</dbReference>
<comment type="similarity">
    <text evidence="1">Belongs to the carbon-nitrogen hydrolase superfamily. NIT1/NIT2 family.</text>
</comment>
<protein>
    <recommendedName>
        <fullName evidence="5">Omega-amidase YafV</fullName>
        <ecNumber evidence="3">3.5.1.3</ecNumber>
    </recommendedName>
</protein>
<keyword evidence="2 7" id="KW-0378">Hydrolase</keyword>
<dbReference type="InterPro" id="IPR052737">
    <property type="entry name" value="Omega-amidase_YafV"/>
</dbReference>
<evidence type="ECO:0000256" key="2">
    <source>
        <dbReference type="ARBA" id="ARBA00022801"/>
    </source>
</evidence>
<evidence type="ECO:0000256" key="1">
    <source>
        <dbReference type="ARBA" id="ARBA00010613"/>
    </source>
</evidence>
<comment type="catalytic activity">
    <reaction evidence="4">
        <text>a monoamide of a dicarboxylate + H2O = a dicarboxylate + NH4(+)</text>
        <dbReference type="Rhea" id="RHEA:11716"/>
        <dbReference type="ChEBI" id="CHEBI:15377"/>
        <dbReference type="ChEBI" id="CHEBI:28938"/>
        <dbReference type="ChEBI" id="CHEBI:28965"/>
        <dbReference type="ChEBI" id="CHEBI:77450"/>
        <dbReference type="EC" id="3.5.1.3"/>
    </reaction>
</comment>
<evidence type="ECO:0000259" key="6">
    <source>
        <dbReference type="PROSITE" id="PS50263"/>
    </source>
</evidence>
<comment type="caution">
    <text evidence="7">The sequence shown here is derived from an EMBL/GenBank/DDBJ whole genome shotgun (WGS) entry which is preliminary data.</text>
</comment>
<dbReference type="PANTHER" id="PTHR47799">
    <property type="entry name" value="OMEGA-AMIDASE YAFV"/>
    <property type="match status" value="1"/>
</dbReference>
<dbReference type="Pfam" id="PF00795">
    <property type="entry name" value="CN_hydrolase"/>
    <property type="match status" value="1"/>
</dbReference>
<evidence type="ECO:0000256" key="5">
    <source>
        <dbReference type="ARBA" id="ARBA00072139"/>
    </source>
</evidence>
<dbReference type="EC" id="3.5.1.3" evidence="3"/>
<name>A0A5M6DNS5_9BACT</name>
<dbReference type="FunFam" id="3.60.110.10:FF:000004">
    <property type="entry name" value="Carbon-nitrogen hydrolase"/>
    <property type="match status" value="1"/>
</dbReference>